<keyword evidence="2" id="KW-1185">Reference proteome</keyword>
<dbReference type="Proteomes" id="UP000285569">
    <property type="component" value="Unassembled WGS sequence"/>
</dbReference>
<reference evidence="2" key="1">
    <citation type="submission" date="2018-05" db="EMBL/GenBank/DDBJ databases">
        <title>Leptospira yasudae sp. nov. and Leptospira stimsonii sp. nov., two pathogenic species of the genus Leptospira isolated from environmental sources.</title>
        <authorList>
            <person name="Casanovas-Massana A."/>
            <person name="Hamond C."/>
            <person name="Santos L.A."/>
            <person name="Hacker K.P."/>
            <person name="Balassiano I."/>
            <person name="Medeiros M.A."/>
            <person name="Reis M.G."/>
            <person name="Ko A.I."/>
            <person name="Wunder E.A."/>
        </authorList>
    </citation>
    <scope>NUCLEOTIDE SEQUENCE [LARGE SCALE GENOMIC DNA]</scope>
    <source>
        <strain evidence="2">B21</strain>
    </source>
</reference>
<evidence type="ECO:0000313" key="1">
    <source>
        <dbReference type="EMBL" id="RHX78040.1"/>
    </source>
</evidence>
<proteinExistence type="predicted"/>
<organism evidence="1 2">
    <name type="scientific">Leptospira yasudae</name>
    <dbReference type="NCBI Taxonomy" id="2202201"/>
    <lineage>
        <taxon>Bacteria</taxon>
        <taxon>Pseudomonadati</taxon>
        <taxon>Spirochaetota</taxon>
        <taxon>Spirochaetia</taxon>
        <taxon>Leptospirales</taxon>
        <taxon>Leptospiraceae</taxon>
        <taxon>Leptospira</taxon>
    </lineage>
</organism>
<dbReference type="EMBL" id="QHCR01000009">
    <property type="protein sequence ID" value="RHX78040.1"/>
    <property type="molecule type" value="Genomic_DNA"/>
</dbReference>
<sequence>MKLGKNPIFPASKTRKGALRPFLCSYFKISMKIDVIFNMQIIKYFILQYQNATEKNLFFSKDKVGDSEKIIPRSKSYSISIMQKMKSSSVDFRSAPRFLFVSNGLK</sequence>
<comment type="caution">
    <text evidence="1">The sequence shown here is derived from an EMBL/GenBank/DDBJ whole genome shotgun (WGS) entry which is preliminary data.</text>
</comment>
<name>A0ABX9LYV3_9LEPT</name>
<gene>
    <name evidence="1" type="ORF">DLM77_18400</name>
</gene>
<accession>A0ABX9LYV3</accession>
<evidence type="ECO:0000313" key="2">
    <source>
        <dbReference type="Proteomes" id="UP000285569"/>
    </source>
</evidence>
<protein>
    <submittedName>
        <fullName evidence="1">Uncharacterized protein</fullName>
    </submittedName>
</protein>
<reference evidence="1 2" key="2">
    <citation type="journal article" date="2020" name="Int. J. Syst. Evol. Microbiol.">
        <title>Leptospira yasudae sp. nov. and Leptospira stimsonii sp. nov., two new species of the pathogenic group isolated from environmental sources.</title>
        <authorList>
            <person name="Casanovas-Massana A."/>
            <person name="Hamond C."/>
            <person name="Santos L.A."/>
            <person name="de Oliveira D."/>
            <person name="Hacker K.P."/>
            <person name="Balassiano I."/>
            <person name="Costa F."/>
            <person name="Medeiros M.A."/>
            <person name="Reis M.G."/>
            <person name="Ko A.I."/>
            <person name="Wunder E.A."/>
        </authorList>
    </citation>
    <scope>NUCLEOTIDE SEQUENCE [LARGE SCALE GENOMIC DNA]</scope>
    <source>
        <strain evidence="1 2">B21</strain>
    </source>
</reference>